<dbReference type="RefSeq" id="WP_155472038.1">
    <property type="nucleotide sequence ID" value="NZ_BMKG01000032.1"/>
</dbReference>
<dbReference type="Gene3D" id="3.30.420.10">
    <property type="entry name" value="Ribonuclease H-like superfamily/Ribonuclease H"/>
    <property type="match status" value="1"/>
</dbReference>
<dbReference type="Proteomes" id="UP000430634">
    <property type="component" value="Unassembled WGS sequence"/>
</dbReference>
<dbReference type="FunFam" id="3.30.420.10:FF:000012">
    <property type="entry name" value="DNA polymerase III subunit epsilon"/>
    <property type="match status" value="1"/>
</dbReference>
<feature type="domain" description="Exonuclease" evidence="19">
    <location>
        <begin position="2"/>
        <end position="174"/>
    </location>
</feature>
<keyword evidence="23" id="KW-1185">Reference proteome</keyword>
<evidence type="ECO:0000256" key="3">
    <source>
        <dbReference type="ARBA" id="ARBA00020352"/>
    </source>
</evidence>
<name>A0A6I3SZM1_9BURK</name>
<dbReference type="InterPro" id="IPR006309">
    <property type="entry name" value="DnaQ_proteo"/>
</dbReference>
<accession>A0A6I3SZM1</accession>
<evidence type="ECO:0000256" key="15">
    <source>
        <dbReference type="PIRSR" id="PIRSR606309-1"/>
    </source>
</evidence>
<evidence type="ECO:0000256" key="17">
    <source>
        <dbReference type="PIRSR" id="PIRSR606309-3"/>
    </source>
</evidence>
<feature type="binding site" evidence="17">
    <location>
        <position position="157"/>
    </location>
    <ligand>
        <name>a divalent metal cation</name>
        <dbReference type="ChEBI" id="CHEBI:60240"/>
        <label>1</label>
        <note>catalytic</note>
    </ligand>
</feature>
<dbReference type="InterPro" id="IPR013520">
    <property type="entry name" value="Ribonucl_H"/>
</dbReference>
<gene>
    <name evidence="18 21" type="primary">dnaQ</name>
    <name evidence="20" type="ORF">GCM10011572_49820</name>
    <name evidence="21" type="ORF">GM672_18640</name>
</gene>
<evidence type="ECO:0000313" key="23">
    <source>
        <dbReference type="Proteomes" id="UP000622638"/>
    </source>
</evidence>
<evidence type="ECO:0000256" key="14">
    <source>
        <dbReference type="ARBA" id="ARBA00049244"/>
    </source>
</evidence>
<dbReference type="GO" id="GO:0003677">
    <property type="term" value="F:DNA binding"/>
    <property type="evidence" value="ECO:0007669"/>
    <property type="project" value="InterPro"/>
</dbReference>
<dbReference type="GO" id="GO:0008408">
    <property type="term" value="F:3'-5' exonuclease activity"/>
    <property type="evidence" value="ECO:0007669"/>
    <property type="project" value="TreeGrafter"/>
</dbReference>
<dbReference type="InterPro" id="IPR012337">
    <property type="entry name" value="RNaseH-like_sf"/>
</dbReference>
<protein>
    <recommendedName>
        <fullName evidence="3 18">DNA polymerase III subunit epsilon</fullName>
        <ecNumber evidence="2 18">2.7.7.7</ecNumber>
    </recommendedName>
</protein>
<evidence type="ECO:0000313" key="21">
    <source>
        <dbReference type="EMBL" id="MTV54750.1"/>
    </source>
</evidence>
<dbReference type="NCBIfam" id="NF004316">
    <property type="entry name" value="PRK05711.1"/>
    <property type="match status" value="1"/>
</dbReference>
<comment type="subunit">
    <text evidence="18">DNA polymerase III contains a core (composed of alpha, epsilon and theta chains) that associates with a tau subunit. This core dimerizes to form the POLIII' complex. PolIII' associates with the gamma complex (composed of gamma, delta, delta', psi and chi chains) and with the beta chain to form the complete DNA polymerase III complex.</text>
</comment>
<feature type="binding site" evidence="16">
    <location>
        <position position="7"/>
    </location>
    <ligand>
        <name>substrate</name>
    </ligand>
</feature>
<evidence type="ECO:0000313" key="22">
    <source>
        <dbReference type="Proteomes" id="UP000430634"/>
    </source>
</evidence>
<evidence type="ECO:0000313" key="20">
    <source>
        <dbReference type="EMBL" id="GGC22375.1"/>
    </source>
</evidence>
<evidence type="ECO:0000256" key="16">
    <source>
        <dbReference type="PIRSR" id="PIRSR606309-2"/>
    </source>
</evidence>
<feature type="binding site" evidence="16">
    <location>
        <position position="157"/>
    </location>
    <ligand>
        <name>substrate</name>
    </ligand>
</feature>
<dbReference type="AlphaFoldDB" id="A0A6I3SZM1"/>
<comment type="cofactor">
    <cofactor evidence="1 18">
        <name>Mn(2+)</name>
        <dbReference type="ChEBI" id="CHEBI:29035"/>
    </cofactor>
</comment>
<dbReference type="InterPro" id="IPR036397">
    <property type="entry name" value="RNaseH_sf"/>
</dbReference>
<keyword evidence="4 18" id="KW-0808">Transferase</keyword>
<dbReference type="EC" id="2.7.7.7" evidence="2 18"/>
<evidence type="ECO:0000256" key="8">
    <source>
        <dbReference type="ARBA" id="ARBA00022723"/>
    </source>
</evidence>
<dbReference type="GO" id="GO:0045004">
    <property type="term" value="P:DNA replication proofreading"/>
    <property type="evidence" value="ECO:0007669"/>
    <property type="project" value="TreeGrafter"/>
</dbReference>
<dbReference type="PANTHER" id="PTHR30231:SF41">
    <property type="entry name" value="DNA POLYMERASE III SUBUNIT EPSILON"/>
    <property type="match status" value="1"/>
</dbReference>
<evidence type="ECO:0000256" key="9">
    <source>
        <dbReference type="ARBA" id="ARBA00022801"/>
    </source>
</evidence>
<feature type="binding site" evidence="17">
    <location>
        <position position="7"/>
    </location>
    <ligand>
        <name>a divalent metal cation</name>
        <dbReference type="ChEBI" id="CHEBI:60240"/>
        <label>1</label>
        <note>catalytic</note>
    </ligand>
</feature>
<dbReference type="GO" id="GO:0046872">
    <property type="term" value="F:metal ion binding"/>
    <property type="evidence" value="ECO:0007669"/>
    <property type="project" value="UniProtKB-KW"/>
</dbReference>
<evidence type="ECO:0000256" key="4">
    <source>
        <dbReference type="ARBA" id="ARBA00022679"/>
    </source>
</evidence>
<evidence type="ECO:0000256" key="10">
    <source>
        <dbReference type="ARBA" id="ARBA00022839"/>
    </source>
</evidence>
<feature type="active site" description="Proton acceptor" evidence="15">
    <location>
        <position position="152"/>
    </location>
</feature>
<organism evidence="21 22">
    <name type="scientific">Pseudoduganella buxea</name>
    <dbReference type="NCBI Taxonomy" id="1949069"/>
    <lineage>
        <taxon>Bacteria</taxon>
        <taxon>Pseudomonadati</taxon>
        <taxon>Pseudomonadota</taxon>
        <taxon>Betaproteobacteria</taxon>
        <taxon>Burkholderiales</taxon>
        <taxon>Oxalobacteraceae</taxon>
        <taxon>Telluria group</taxon>
        <taxon>Pseudoduganella</taxon>
    </lineage>
</organism>
<keyword evidence="6 18" id="KW-0235">DNA replication</keyword>
<evidence type="ECO:0000256" key="11">
    <source>
        <dbReference type="ARBA" id="ARBA00022842"/>
    </source>
</evidence>
<keyword evidence="9 18" id="KW-0378">Hydrolase</keyword>
<dbReference type="PANTHER" id="PTHR30231">
    <property type="entry name" value="DNA POLYMERASE III SUBUNIT EPSILON"/>
    <property type="match status" value="1"/>
</dbReference>
<evidence type="ECO:0000256" key="1">
    <source>
        <dbReference type="ARBA" id="ARBA00001936"/>
    </source>
</evidence>
<feature type="binding site" evidence="17">
    <location>
        <position position="9"/>
    </location>
    <ligand>
        <name>a divalent metal cation</name>
        <dbReference type="ChEBI" id="CHEBI:60240"/>
        <label>1</label>
        <note>catalytic</note>
    </ligand>
</feature>
<keyword evidence="8 17" id="KW-0479">Metal-binding</keyword>
<comment type="cofactor">
    <cofactor evidence="17">
        <name>Mg(2+)</name>
        <dbReference type="ChEBI" id="CHEBI:18420"/>
    </cofactor>
    <cofactor evidence="17">
        <name>Mn(2+)</name>
        <dbReference type="ChEBI" id="CHEBI:29035"/>
    </cofactor>
    <text evidence="17">Binds 2 divalent metal cations. Magnesium or manganese.</text>
</comment>
<dbReference type="SUPFAM" id="SSF53098">
    <property type="entry name" value="Ribonuclease H-like"/>
    <property type="match status" value="1"/>
</dbReference>
<reference evidence="21 22" key="3">
    <citation type="submission" date="2019-11" db="EMBL/GenBank/DDBJ databases">
        <title>Type strains purchased from KCTC, JCM and DSMZ.</title>
        <authorList>
            <person name="Lu H."/>
        </authorList>
    </citation>
    <scope>NUCLEOTIDE SEQUENCE [LARGE SCALE GENOMIC DNA]</scope>
    <source>
        <strain evidence="21 22">KCTC 52429</strain>
    </source>
</reference>
<dbReference type="Pfam" id="PF00929">
    <property type="entry name" value="RNase_T"/>
    <property type="match status" value="1"/>
</dbReference>
<evidence type="ECO:0000256" key="2">
    <source>
        <dbReference type="ARBA" id="ARBA00012417"/>
    </source>
</evidence>
<dbReference type="EMBL" id="WNKZ01000060">
    <property type="protein sequence ID" value="MTV54750.1"/>
    <property type="molecule type" value="Genomic_DNA"/>
</dbReference>
<keyword evidence="7 18" id="KW-0540">Nuclease</keyword>
<sequence>MRQIVLDTETTGINPKLGNRVIEIGCVELVERKLTGNNFHVYLNPDRDSEEGALAVHGLTTEFLSDKPRFHEIAGQLRDYVQGAEVIIHNAPFDLGFLNHEFRLANLPPFDECIGGVIDTLVNAKELRPGKRNSLDALCDFYGISNAHRKLHGALLDAELLADVYLAMTRGQNSLGMDIEEETSSGGVVLEQVALAEIFVLRASSEELQAHEELLNGLDKAVKGTCIWRTPIS</sequence>
<evidence type="ECO:0000256" key="13">
    <source>
        <dbReference type="ARBA" id="ARBA00023211"/>
    </source>
</evidence>
<evidence type="ECO:0000256" key="5">
    <source>
        <dbReference type="ARBA" id="ARBA00022695"/>
    </source>
</evidence>
<proteinExistence type="predicted"/>
<keyword evidence="5 18" id="KW-0548">Nucleotidyltransferase</keyword>
<dbReference type="SMART" id="SM00479">
    <property type="entry name" value="EXOIII"/>
    <property type="match status" value="1"/>
</dbReference>
<comment type="function">
    <text evidence="18">DNA polymerase III is a complex, multichain enzyme responsible for most of the replicative synthesis in bacteria. The epsilon subunit contain the editing function and is a proofreading 3'-5' exonuclease.</text>
</comment>
<evidence type="ECO:0000256" key="12">
    <source>
        <dbReference type="ARBA" id="ARBA00022932"/>
    </source>
</evidence>
<keyword evidence="10 18" id="KW-0269">Exonuclease</keyword>
<evidence type="ECO:0000256" key="7">
    <source>
        <dbReference type="ARBA" id="ARBA00022722"/>
    </source>
</evidence>
<evidence type="ECO:0000256" key="6">
    <source>
        <dbReference type="ARBA" id="ARBA00022705"/>
    </source>
</evidence>
<comment type="caution">
    <text evidence="21">The sequence shown here is derived from an EMBL/GenBank/DDBJ whole genome shotgun (WGS) entry which is preliminary data.</text>
</comment>
<reference evidence="20" key="1">
    <citation type="journal article" date="2014" name="Int. J. Syst. Evol. Microbiol.">
        <title>Complete genome of a new Firmicutes species belonging to the dominant human colonic microbiota ('Ruminococcus bicirculans') reveals two chromosomes and a selective capacity to utilize plant glucans.</title>
        <authorList>
            <consortium name="NISC Comparative Sequencing Program"/>
            <person name="Wegmann U."/>
            <person name="Louis P."/>
            <person name="Goesmann A."/>
            <person name="Henrissat B."/>
            <person name="Duncan S.H."/>
            <person name="Flint H.J."/>
        </authorList>
    </citation>
    <scope>NUCLEOTIDE SEQUENCE</scope>
    <source>
        <strain evidence="20">CGMCC 1.15931</strain>
    </source>
</reference>
<dbReference type="EMBL" id="BMKG01000032">
    <property type="protein sequence ID" value="GGC22375.1"/>
    <property type="molecule type" value="Genomic_DNA"/>
</dbReference>
<feature type="binding site" evidence="16">
    <location>
        <position position="57"/>
    </location>
    <ligand>
        <name>substrate</name>
    </ligand>
</feature>
<dbReference type="OrthoDB" id="9804290at2"/>
<dbReference type="GO" id="GO:0003887">
    <property type="term" value="F:DNA-directed DNA polymerase activity"/>
    <property type="evidence" value="ECO:0007669"/>
    <property type="project" value="UniProtKB-KW"/>
</dbReference>
<dbReference type="NCBIfam" id="TIGR00573">
    <property type="entry name" value="dnaq"/>
    <property type="match status" value="1"/>
</dbReference>
<reference evidence="20" key="4">
    <citation type="submission" date="2024-05" db="EMBL/GenBank/DDBJ databases">
        <authorList>
            <person name="Sun Q."/>
            <person name="Zhou Y."/>
        </authorList>
    </citation>
    <scope>NUCLEOTIDE SEQUENCE</scope>
    <source>
        <strain evidence="20">CGMCC 1.15931</strain>
    </source>
</reference>
<dbReference type="Proteomes" id="UP000622638">
    <property type="component" value="Unassembled WGS sequence"/>
</dbReference>
<dbReference type="CDD" id="cd06131">
    <property type="entry name" value="DNA_pol_III_epsilon_Ecoli_like"/>
    <property type="match status" value="1"/>
</dbReference>
<dbReference type="NCBIfam" id="TIGR01406">
    <property type="entry name" value="dnaQ_proteo"/>
    <property type="match status" value="1"/>
</dbReference>
<reference evidence="23" key="2">
    <citation type="journal article" date="2019" name="Int. J. Syst. Evol. Microbiol.">
        <title>The Global Catalogue of Microorganisms (GCM) 10K type strain sequencing project: providing services to taxonomists for standard genome sequencing and annotation.</title>
        <authorList>
            <consortium name="The Broad Institute Genomics Platform"/>
            <consortium name="The Broad Institute Genome Sequencing Center for Infectious Disease"/>
            <person name="Wu L."/>
            <person name="Ma J."/>
        </authorList>
    </citation>
    <scope>NUCLEOTIDE SEQUENCE [LARGE SCALE GENOMIC DNA]</scope>
    <source>
        <strain evidence="23">CGMCC 1.15931</strain>
    </source>
</reference>
<feature type="binding site" evidence="16">
    <location>
        <position position="9"/>
    </location>
    <ligand>
        <name>substrate</name>
    </ligand>
</feature>
<keyword evidence="13 17" id="KW-0464">Manganese</keyword>
<comment type="catalytic activity">
    <reaction evidence="14 18">
        <text>DNA(n) + a 2'-deoxyribonucleoside 5'-triphosphate = DNA(n+1) + diphosphate</text>
        <dbReference type="Rhea" id="RHEA:22508"/>
        <dbReference type="Rhea" id="RHEA-COMP:17339"/>
        <dbReference type="Rhea" id="RHEA-COMP:17340"/>
        <dbReference type="ChEBI" id="CHEBI:33019"/>
        <dbReference type="ChEBI" id="CHEBI:61560"/>
        <dbReference type="ChEBI" id="CHEBI:173112"/>
        <dbReference type="EC" id="2.7.7.7"/>
    </reaction>
</comment>
<keyword evidence="11 17" id="KW-0460">Magnesium</keyword>
<evidence type="ECO:0000259" key="19">
    <source>
        <dbReference type="SMART" id="SM00479"/>
    </source>
</evidence>
<dbReference type="InterPro" id="IPR006054">
    <property type="entry name" value="DnaQ"/>
</dbReference>
<evidence type="ECO:0000256" key="18">
    <source>
        <dbReference type="RuleBase" id="RU364087"/>
    </source>
</evidence>
<keyword evidence="12 18" id="KW-0239">DNA-directed DNA polymerase</keyword>
<dbReference type="GO" id="GO:0005829">
    <property type="term" value="C:cytosol"/>
    <property type="evidence" value="ECO:0007669"/>
    <property type="project" value="TreeGrafter"/>
</dbReference>